<dbReference type="GO" id="GO:0008168">
    <property type="term" value="F:methyltransferase activity"/>
    <property type="evidence" value="ECO:0007669"/>
    <property type="project" value="InterPro"/>
</dbReference>
<proteinExistence type="predicted"/>
<dbReference type="SUPFAM" id="SSF53335">
    <property type="entry name" value="S-adenosyl-L-methionine-dependent methyltransferases"/>
    <property type="match status" value="1"/>
</dbReference>
<dbReference type="PANTHER" id="PTHR31009">
    <property type="entry name" value="S-ADENOSYL-L-METHIONINE:CARBOXYL METHYLTRANSFERASE FAMILY PROTEIN"/>
    <property type="match status" value="1"/>
</dbReference>
<dbReference type="EMBL" id="GCKF01046294">
    <property type="protein sequence ID" value="JAG93576.1"/>
    <property type="molecule type" value="Transcribed_RNA"/>
</dbReference>
<reference evidence="1" key="1">
    <citation type="submission" date="2015-03" db="EMBL/GenBank/DDBJ databases">
        <title>A transcriptome of Araucaria cunninghamii, an australian fine timber species.</title>
        <authorList>
            <person name="Jing Yi C.J.Y."/>
            <person name="Yin San L.Y.S."/>
            <person name="Abdul Karim S.S."/>
            <person name="Wan Azmi N.N."/>
            <person name="Hercus R.R."/>
            <person name="Croft L.L."/>
        </authorList>
    </citation>
    <scope>NUCLEOTIDE SEQUENCE</scope>
    <source>
        <strain evidence="1">MI0301</strain>
        <tissue evidence="1">Leaf</tissue>
    </source>
</reference>
<organism evidence="1">
    <name type="scientific">Araucaria cunninghamii</name>
    <name type="common">Hoop pine</name>
    <name type="synonym">Moreton Bay pine</name>
    <dbReference type="NCBI Taxonomy" id="56994"/>
    <lineage>
        <taxon>Eukaryota</taxon>
        <taxon>Viridiplantae</taxon>
        <taxon>Streptophyta</taxon>
        <taxon>Embryophyta</taxon>
        <taxon>Tracheophyta</taxon>
        <taxon>Spermatophyta</taxon>
        <taxon>Pinopsida</taxon>
        <taxon>Pinidae</taxon>
        <taxon>Conifers II</taxon>
        <taxon>Araucariales</taxon>
        <taxon>Araucariaceae</taxon>
        <taxon>Araucaria</taxon>
    </lineage>
</organism>
<dbReference type="InterPro" id="IPR029063">
    <property type="entry name" value="SAM-dependent_MTases_sf"/>
</dbReference>
<dbReference type="AlphaFoldDB" id="A0A0D6QT01"/>
<protein>
    <submittedName>
        <fullName evidence="1">Uncharacterized protein</fullName>
    </submittedName>
</protein>
<dbReference type="InterPro" id="IPR005299">
    <property type="entry name" value="MeTrfase_7"/>
</dbReference>
<sequence length="170" mass="19277">METNIEKILHMNGGHEEHSYAQNSSYQRNGLRFLRPFLEECISQMKIIPSACERFCIADLGCSAGPNTLFVAETISNAVQKKYMEMESRPMPDLQVFFSDLPSNDFNSLFQSLSLKSSEDSYYNSGNGGLSKSKYFAAAVAGSFHKRLFPKNSLHFVHSSYSLHWLSRVR</sequence>
<name>A0A0D6QT01_ARACU</name>
<dbReference type="Pfam" id="PF03492">
    <property type="entry name" value="Methyltransf_7"/>
    <property type="match status" value="1"/>
</dbReference>
<evidence type="ECO:0000313" key="1">
    <source>
        <dbReference type="EMBL" id="JAG93576.1"/>
    </source>
</evidence>
<accession>A0A0D6QT01</accession>
<dbReference type="Gene3D" id="3.40.50.150">
    <property type="entry name" value="Vaccinia Virus protein VP39"/>
    <property type="match status" value="1"/>
</dbReference>